<keyword evidence="1" id="KW-0472">Membrane</keyword>
<keyword evidence="1" id="KW-0812">Transmembrane</keyword>
<name>A0A2T3ANS1_9PEZI</name>
<keyword evidence="1" id="KW-1133">Transmembrane helix</keyword>
<keyword evidence="3" id="KW-1185">Reference proteome</keyword>
<sequence length="250" mass="26808">MSRSSLPLKIALAIVLILSALELAFISTTVGYLARLGNTRLASNLDPPNGTTLPSLPTNLSVNQGHTANGAAGTALVIISLGGIVALLLRSRSGYYKSSFGGLFSRCFYRLWLALQIPAWLLTLGALAYVFAYTNAHAGQSIDPTVAQSSAVANSTYPLLEWSPQGWLAALLDPALKLNGEVVDLAAMRRTLHIARGWQYNLIPLFIFQLVETVLALLDARRRRRADATPRAPLAEEKGFVGGQGMAHAI</sequence>
<feature type="transmembrane region" description="Helical" evidence="1">
    <location>
        <begin position="111"/>
        <end position="132"/>
    </location>
</feature>
<dbReference type="AlphaFoldDB" id="A0A2T3ANS1"/>
<feature type="transmembrane region" description="Helical" evidence="1">
    <location>
        <begin position="12"/>
        <end position="34"/>
    </location>
</feature>
<dbReference type="InParanoid" id="A0A2T3ANS1"/>
<dbReference type="EMBL" id="KZ678372">
    <property type="protein sequence ID" value="PSS05233.1"/>
    <property type="molecule type" value="Genomic_DNA"/>
</dbReference>
<organism evidence="2 3">
    <name type="scientific">Coniella lustricola</name>
    <dbReference type="NCBI Taxonomy" id="2025994"/>
    <lineage>
        <taxon>Eukaryota</taxon>
        <taxon>Fungi</taxon>
        <taxon>Dikarya</taxon>
        <taxon>Ascomycota</taxon>
        <taxon>Pezizomycotina</taxon>
        <taxon>Sordariomycetes</taxon>
        <taxon>Sordariomycetidae</taxon>
        <taxon>Diaporthales</taxon>
        <taxon>Schizoparmaceae</taxon>
        <taxon>Coniella</taxon>
    </lineage>
</organism>
<accession>A0A2T3ANS1</accession>
<proteinExistence type="predicted"/>
<evidence type="ECO:0000313" key="2">
    <source>
        <dbReference type="EMBL" id="PSS05233.1"/>
    </source>
</evidence>
<evidence type="ECO:0000313" key="3">
    <source>
        <dbReference type="Proteomes" id="UP000241462"/>
    </source>
</evidence>
<gene>
    <name evidence="2" type="ORF">BD289DRAFT_478131</name>
</gene>
<protein>
    <submittedName>
        <fullName evidence="2">Uncharacterized protein</fullName>
    </submittedName>
</protein>
<dbReference type="Proteomes" id="UP000241462">
    <property type="component" value="Unassembled WGS sequence"/>
</dbReference>
<feature type="transmembrane region" description="Helical" evidence="1">
    <location>
        <begin position="198"/>
        <end position="218"/>
    </location>
</feature>
<dbReference type="OrthoDB" id="3597048at2759"/>
<evidence type="ECO:0000256" key="1">
    <source>
        <dbReference type="SAM" id="Phobius"/>
    </source>
</evidence>
<reference evidence="2 3" key="1">
    <citation type="journal article" date="2018" name="Mycol. Prog.">
        <title>Coniella lustricola, a new species from submerged detritus.</title>
        <authorList>
            <person name="Raudabaugh D.B."/>
            <person name="Iturriaga T."/>
            <person name="Carver A."/>
            <person name="Mondo S."/>
            <person name="Pangilinan J."/>
            <person name="Lipzen A."/>
            <person name="He G."/>
            <person name="Amirebrahimi M."/>
            <person name="Grigoriev I.V."/>
            <person name="Miller A.N."/>
        </authorList>
    </citation>
    <scope>NUCLEOTIDE SEQUENCE [LARGE SCALE GENOMIC DNA]</scope>
    <source>
        <strain evidence="2 3">B22-T-1</strain>
    </source>
</reference>
<feature type="transmembrane region" description="Helical" evidence="1">
    <location>
        <begin position="70"/>
        <end position="90"/>
    </location>
</feature>